<sequence length="499" mass="56496">MAFEQLPNEILKMVVPHTMPEGFESLALSCKHMHALCTPFITHHKKLHYHFHDFHYYKTDPVSKGPCFLVPDLPYYTATSAFTLLGLIAVEPAAAHYIQIADFRKDSVCTQCILRELATKPDRDDAIIALLANSPYLREAGLDWKEYWAAIKEDLNEARYSQHAAVFILTLLPNVKKITLPGFWKPVPATDKLLNLVIRNTRHQCLHIDRPSLVQVTKLKGRPFRRVRNTLLPLLDMSWAIPFLALPHVRCFSLRPCVGTGRQRNTQSEYLDSDFNASLERVKMDNASVDAAAIAQFLKSTRRLKQLSYWNTRYTNNAQDWDLCQFITAIEHAVGSHLEELSICTEGLYGAILPGKASLRGFQTVRRLQLPLDVVLCNPALALESNDPDYLNSVLTDIIPASVSQLSLFSDGKGNQYKAIKNLFYDFAAKKCSDTPALEEIHLSCPSDAESQYKEQCDKLAVEAVKVGVALHLRENTYWSCSDLVPVPDDDDEYYEDDH</sequence>
<protein>
    <recommendedName>
        <fullName evidence="3">F-box domain-containing protein</fullName>
    </recommendedName>
</protein>
<dbReference type="RefSeq" id="XP_040685020.1">
    <property type="nucleotide sequence ID" value="XM_040836493.1"/>
</dbReference>
<gene>
    <name evidence="1" type="ORF">ASPWEDRAFT_45286</name>
</gene>
<keyword evidence="2" id="KW-1185">Reference proteome</keyword>
<evidence type="ECO:0008006" key="3">
    <source>
        <dbReference type="Google" id="ProtNLM"/>
    </source>
</evidence>
<evidence type="ECO:0000313" key="1">
    <source>
        <dbReference type="EMBL" id="OJJ31343.1"/>
    </source>
</evidence>
<reference evidence="2" key="1">
    <citation type="journal article" date="2017" name="Genome Biol.">
        <title>Comparative genomics reveals high biological diversity and specific adaptations in the industrially and medically important fungal genus Aspergillus.</title>
        <authorList>
            <person name="de Vries R.P."/>
            <person name="Riley R."/>
            <person name="Wiebenga A."/>
            <person name="Aguilar-Osorio G."/>
            <person name="Amillis S."/>
            <person name="Uchima C.A."/>
            <person name="Anderluh G."/>
            <person name="Asadollahi M."/>
            <person name="Askin M."/>
            <person name="Barry K."/>
            <person name="Battaglia E."/>
            <person name="Bayram O."/>
            <person name="Benocci T."/>
            <person name="Braus-Stromeyer S.A."/>
            <person name="Caldana C."/>
            <person name="Canovas D."/>
            <person name="Cerqueira G.C."/>
            <person name="Chen F."/>
            <person name="Chen W."/>
            <person name="Choi C."/>
            <person name="Clum A."/>
            <person name="Dos Santos R.A."/>
            <person name="Damasio A.R."/>
            <person name="Diallinas G."/>
            <person name="Emri T."/>
            <person name="Fekete E."/>
            <person name="Flipphi M."/>
            <person name="Freyberg S."/>
            <person name="Gallo A."/>
            <person name="Gournas C."/>
            <person name="Habgood R."/>
            <person name="Hainaut M."/>
            <person name="Harispe M.L."/>
            <person name="Henrissat B."/>
            <person name="Hilden K.S."/>
            <person name="Hope R."/>
            <person name="Hossain A."/>
            <person name="Karabika E."/>
            <person name="Karaffa L."/>
            <person name="Karanyi Z."/>
            <person name="Krasevec N."/>
            <person name="Kuo A."/>
            <person name="Kusch H."/>
            <person name="LaButti K."/>
            <person name="Lagendijk E.L."/>
            <person name="Lapidus A."/>
            <person name="Levasseur A."/>
            <person name="Lindquist E."/>
            <person name="Lipzen A."/>
            <person name="Logrieco A.F."/>
            <person name="MacCabe A."/>
            <person name="Maekelae M.R."/>
            <person name="Malavazi I."/>
            <person name="Melin P."/>
            <person name="Meyer V."/>
            <person name="Mielnichuk N."/>
            <person name="Miskei M."/>
            <person name="Molnar A.P."/>
            <person name="Mule G."/>
            <person name="Ngan C.Y."/>
            <person name="Orejas M."/>
            <person name="Orosz E."/>
            <person name="Ouedraogo J.P."/>
            <person name="Overkamp K.M."/>
            <person name="Park H.-S."/>
            <person name="Perrone G."/>
            <person name="Piumi F."/>
            <person name="Punt P.J."/>
            <person name="Ram A.F."/>
            <person name="Ramon A."/>
            <person name="Rauscher S."/>
            <person name="Record E."/>
            <person name="Riano-Pachon D.M."/>
            <person name="Robert V."/>
            <person name="Roehrig J."/>
            <person name="Ruller R."/>
            <person name="Salamov A."/>
            <person name="Salih N.S."/>
            <person name="Samson R.A."/>
            <person name="Sandor E."/>
            <person name="Sanguinetti M."/>
            <person name="Schuetze T."/>
            <person name="Sepcic K."/>
            <person name="Shelest E."/>
            <person name="Sherlock G."/>
            <person name="Sophianopoulou V."/>
            <person name="Squina F.M."/>
            <person name="Sun H."/>
            <person name="Susca A."/>
            <person name="Todd R.B."/>
            <person name="Tsang A."/>
            <person name="Unkles S.E."/>
            <person name="van de Wiele N."/>
            <person name="van Rossen-Uffink D."/>
            <person name="Oliveira J.V."/>
            <person name="Vesth T.C."/>
            <person name="Visser J."/>
            <person name="Yu J.-H."/>
            <person name="Zhou M."/>
            <person name="Andersen M.R."/>
            <person name="Archer D.B."/>
            <person name="Baker S.E."/>
            <person name="Benoit I."/>
            <person name="Brakhage A.A."/>
            <person name="Braus G.H."/>
            <person name="Fischer R."/>
            <person name="Frisvad J.C."/>
            <person name="Goldman G.H."/>
            <person name="Houbraken J."/>
            <person name="Oakley B."/>
            <person name="Pocsi I."/>
            <person name="Scazzocchio C."/>
            <person name="Seiboth B."/>
            <person name="vanKuyk P.A."/>
            <person name="Wortman J."/>
            <person name="Dyer P.S."/>
            <person name="Grigoriev I.V."/>
        </authorList>
    </citation>
    <scope>NUCLEOTIDE SEQUENCE [LARGE SCALE GENOMIC DNA]</scope>
    <source>
        <strain evidence="2">DTO 134E9</strain>
    </source>
</reference>
<dbReference type="Proteomes" id="UP000184383">
    <property type="component" value="Unassembled WGS sequence"/>
</dbReference>
<dbReference type="EMBL" id="KV878216">
    <property type="protein sequence ID" value="OJJ31343.1"/>
    <property type="molecule type" value="Genomic_DNA"/>
</dbReference>
<dbReference type="AlphaFoldDB" id="A0A1L9R8Y4"/>
<dbReference type="VEuPathDB" id="FungiDB:ASPWEDRAFT_45286"/>
<name>A0A1L9R8Y4_ASPWE</name>
<dbReference type="GeneID" id="63752341"/>
<organism evidence="1 2">
    <name type="scientific">Aspergillus wentii DTO 134E9</name>
    <dbReference type="NCBI Taxonomy" id="1073089"/>
    <lineage>
        <taxon>Eukaryota</taxon>
        <taxon>Fungi</taxon>
        <taxon>Dikarya</taxon>
        <taxon>Ascomycota</taxon>
        <taxon>Pezizomycotina</taxon>
        <taxon>Eurotiomycetes</taxon>
        <taxon>Eurotiomycetidae</taxon>
        <taxon>Eurotiales</taxon>
        <taxon>Aspergillaceae</taxon>
        <taxon>Aspergillus</taxon>
        <taxon>Aspergillus subgen. Cremei</taxon>
    </lineage>
</organism>
<evidence type="ECO:0000313" key="2">
    <source>
        <dbReference type="Proteomes" id="UP000184383"/>
    </source>
</evidence>
<proteinExistence type="predicted"/>
<dbReference type="STRING" id="1073089.A0A1L9R8Y4"/>
<dbReference type="OrthoDB" id="5421601at2759"/>
<accession>A0A1L9R8Y4</accession>